<gene>
    <name evidence="3" type="ORF">D2L64_04930</name>
</gene>
<dbReference type="OrthoDB" id="4324057at2"/>
<organism evidence="3 4">
    <name type="scientific">Micromonospora radicis</name>
    <dbReference type="NCBI Taxonomy" id="1894971"/>
    <lineage>
        <taxon>Bacteria</taxon>
        <taxon>Bacillati</taxon>
        <taxon>Actinomycetota</taxon>
        <taxon>Actinomycetes</taxon>
        <taxon>Micromonosporales</taxon>
        <taxon>Micromonosporaceae</taxon>
        <taxon>Micromonospora</taxon>
    </lineage>
</organism>
<keyword evidence="2" id="KW-0732">Signal</keyword>
<evidence type="ECO:0000313" key="4">
    <source>
        <dbReference type="Proteomes" id="UP000283832"/>
    </source>
</evidence>
<protein>
    <submittedName>
        <fullName evidence="3">Uncharacterized protein</fullName>
    </submittedName>
</protein>
<reference evidence="3 4" key="1">
    <citation type="submission" date="2018-08" db="EMBL/GenBank/DDBJ databases">
        <title>Jishengella sp. nov., isolated from a root of Azadirachta indica A. Juss. var. siamensis Valenton.</title>
        <authorList>
            <person name="Kuncharoen N."/>
            <person name="Tanasupawat S."/>
            <person name="Kudo T."/>
            <person name="Ohkuma M."/>
        </authorList>
    </citation>
    <scope>NUCLEOTIDE SEQUENCE [LARGE SCALE GENOMIC DNA]</scope>
    <source>
        <strain evidence="3 4">AZ1-13</strain>
    </source>
</reference>
<feature type="signal peptide" evidence="2">
    <location>
        <begin position="1"/>
        <end position="30"/>
    </location>
</feature>
<accession>A0A418MYP8</accession>
<keyword evidence="1" id="KW-0812">Transmembrane</keyword>
<feature type="transmembrane region" description="Helical" evidence="1">
    <location>
        <begin position="212"/>
        <end position="234"/>
    </location>
</feature>
<keyword evidence="1" id="KW-0472">Membrane</keyword>
<name>A0A418MYP8_9ACTN</name>
<keyword evidence="1" id="KW-1133">Transmembrane helix</keyword>
<dbReference type="RefSeq" id="WP_119573501.1">
    <property type="nucleotide sequence ID" value="NZ_QXEC01000003.1"/>
</dbReference>
<comment type="caution">
    <text evidence="3">The sequence shown here is derived from an EMBL/GenBank/DDBJ whole genome shotgun (WGS) entry which is preliminary data.</text>
</comment>
<dbReference type="AlphaFoldDB" id="A0A418MYP8"/>
<evidence type="ECO:0000313" key="3">
    <source>
        <dbReference type="EMBL" id="RIV40207.1"/>
    </source>
</evidence>
<feature type="chain" id="PRO_5039098898" evidence="2">
    <location>
        <begin position="31"/>
        <end position="236"/>
    </location>
</feature>
<proteinExistence type="predicted"/>
<dbReference type="EMBL" id="QXEC01000003">
    <property type="protein sequence ID" value="RIV40207.1"/>
    <property type="molecule type" value="Genomic_DNA"/>
</dbReference>
<keyword evidence="4" id="KW-1185">Reference proteome</keyword>
<feature type="transmembrane region" description="Helical" evidence="1">
    <location>
        <begin position="170"/>
        <end position="191"/>
    </location>
</feature>
<sequence>MTGVARNAAAVVVGALLGLLGLGLTPPAAAAAPEPPDGIYLVEVETKDVHYHYRLCIKSDTVRARPRGDGSDRHCIPKMTIGLPIPIPLVTEYKEGDSIYMDVEMFTGLAGESVTKDNINITGARTCWLSGLVHAGKFECDSPINSVNFSPPAIEPYTINTNEHGSVQKLLNFMAWLVSAAAVTGLLITGATLASQLRRGALEERTEYTKHLAFVVAACLLATTAGPIVSWLALVK</sequence>
<evidence type="ECO:0000256" key="1">
    <source>
        <dbReference type="SAM" id="Phobius"/>
    </source>
</evidence>
<dbReference type="Proteomes" id="UP000283832">
    <property type="component" value="Unassembled WGS sequence"/>
</dbReference>
<evidence type="ECO:0000256" key="2">
    <source>
        <dbReference type="SAM" id="SignalP"/>
    </source>
</evidence>